<feature type="region of interest" description="Disordered" evidence="1">
    <location>
        <begin position="1"/>
        <end position="54"/>
    </location>
</feature>
<dbReference type="EMBL" id="HBUE01015425">
    <property type="protein sequence ID" value="CAG6450315.1"/>
    <property type="molecule type" value="Transcribed_RNA"/>
</dbReference>
<organism evidence="2">
    <name type="scientific">Culex pipiens</name>
    <name type="common">House mosquito</name>
    <dbReference type="NCBI Taxonomy" id="7175"/>
    <lineage>
        <taxon>Eukaryota</taxon>
        <taxon>Metazoa</taxon>
        <taxon>Ecdysozoa</taxon>
        <taxon>Arthropoda</taxon>
        <taxon>Hexapoda</taxon>
        <taxon>Insecta</taxon>
        <taxon>Pterygota</taxon>
        <taxon>Neoptera</taxon>
        <taxon>Endopterygota</taxon>
        <taxon>Diptera</taxon>
        <taxon>Nematocera</taxon>
        <taxon>Culicoidea</taxon>
        <taxon>Culicidae</taxon>
        <taxon>Culicinae</taxon>
        <taxon>Culicini</taxon>
        <taxon>Culex</taxon>
        <taxon>Culex</taxon>
    </lineage>
</organism>
<accession>A0A8D8A875</accession>
<feature type="compositionally biased region" description="Pro residues" evidence="1">
    <location>
        <begin position="18"/>
        <end position="32"/>
    </location>
</feature>
<reference evidence="2" key="1">
    <citation type="submission" date="2021-05" db="EMBL/GenBank/DDBJ databases">
        <authorList>
            <person name="Alioto T."/>
            <person name="Alioto T."/>
            <person name="Gomez Garrido J."/>
        </authorList>
    </citation>
    <scope>NUCLEOTIDE SEQUENCE</scope>
</reference>
<dbReference type="AlphaFoldDB" id="A0A8D8A875"/>
<dbReference type="EMBL" id="HBUE01015426">
    <property type="protein sequence ID" value="CAG6450318.1"/>
    <property type="molecule type" value="Transcribed_RNA"/>
</dbReference>
<evidence type="ECO:0000313" key="2">
    <source>
        <dbReference type="EMBL" id="CAG6450318.1"/>
    </source>
</evidence>
<feature type="compositionally biased region" description="Polar residues" evidence="1">
    <location>
        <begin position="1"/>
        <end position="12"/>
    </location>
</feature>
<proteinExistence type="predicted"/>
<protein>
    <submittedName>
        <fullName evidence="2">(northern house mosquito) hypothetical protein</fullName>
    </submittedName>
</protein>
<name>A0A8D8A875_CULPI</name>
<evidence type="ECO:0000256" key="1">
    <source>
        <dbReference type="SAM" id="MobiDB-lite"/>
    </source>
</evidence>
<sequence length="222" mass="24803">MGESSMPSSRGVFSSLPLPKPLPASLPVPAPPSSRYLRTSEALRRRPPSRGDLSSESVTLLLSWSLVSSVEELSSLWASISVEFEQLVVVGSEKSSSEMLSRMVLCLNLARLNCCWRSARVPRDEGGVGLAVAVTTGSGVRMNRSTSTALPVLVGRSWVELPWLRSRSISLWVVDDGDMLKEVSNRHSFDLISLFRHWQTRSRDEPAMLWRFWNEAFFFFVS</sequence>